<feature type="signal peptide" evidence="1">
    <location>
        <begin position="1"/>
        <end position="29"/>
    </location>
</feature>
<reference evidence="2 3" key="1">
    <citation type="submission" date="2017-08" db="EMBL/GenBank/DDBJ databases">
        <title>Infants hospitalized years apart are colonized by the same room-sourced microbial strains.</title>
        <authorList>
            <person name="Brooks B."/>
            <person name="Olm M.R."/>
            <person name="Firek B.A."/>
            <person name="Baker R."/>
            <person name="Thomas B.C."/>
            <person name="Morowitz M.J."/>
            <person name="Banfield J.F."/>
        </authorList>
    </citation>
    <scope>NUCLEOTIDE SEQUENCE [LARGE SCALE GENOMIC DNA]</scope>
    <source>
        <strain evidence="2">S2_003_000_R2_11</strain>
    </source>
</reference>
<organism evidence="2 3">
    <name type="scientific">Cereibacter sphaeroides</name>
    <name type="common">Rhodobacter sphaeroides</name>
    <dbReference type="NCBI Taxonomy" id="1063"/>
    <lineage>
        <taxon>Bacteria</taxon>
        <taxon>Pseudomonadati</taxon>
        <taxon>Pseudomonadota</taxon>
        <taxon>Alphaproteobacteria</taxon>
        <taxon>Rhodobacterales</taxon>
        <taxon>Paracoccaceae</taxon>
        <taxon>Cereibacter</taxon>
    </lineage>
</organism>
<comment type="caution">
    <text evidence="2">The sequence shown here is derived from an EMBL/GenBank/DDBJ whole genome shotgun (WGS) entry which is preliminary data.</text>
</comment>
<proteinExistence type="predicted"/>
<sequence>MSRRRTEALPRFRCRLPAGCLAGPSWVWPACVAVSAAKASGPEMTGMRLWAHPFFHVKLPVPPQTLVDIMNQSVFLPPRRAVLALALALLPAAAFAQTEGDLFGSWKYTCAEGACRAFLNVKQGEQIVVSWTLLRDRERDQSTSVIRVPQGVALPPGLRIYADDTTFFDMPFQVCDPEGCAAVAVMDSKMQAAIAGKNVVRVAFIRYGESGTVAYEVPVDGFSAALDAL</sequence>
<dbReference type="AlphaFoldDB" id="A0A2W5S760"/>
<name>A0A2W5S760_CERSP</name>
<dbReference type="Proteomes" id="UP000248975">
    <property type="component" value="Unassembled WGS sequence"/>
</dbReference>
<keyword evidence="1" id="KW-0732">Signal</keyword>
<accession>A0A2W5S760</accession>
<evidence type="ECO:0000313" key="2">
    <source>
        <dbReference type="EMBL" id="PZQ94865.1"/>
    </source>
</evidence>
<dbReference type="InterPro" id="IPR010642">
    <property type="entry name" value="Invasion_prot_B"/>
</dbReference>
<gene>
    <name evidence="2" type="ORF">DI533_21015</name>
</gene>
<dbReference type="InterPro" id="IPR038696">
    <property type="entry name" value="IalB_sf"/>
</dbReference>
<feature type="chain" id="PRO_5015839399" description="Invasion associated locus B family protein" evidence="1">
    <location>
        <begin position="30"/>
        <end position="229"/>
    </location>
</feature>
<evidence type="ECO:0000256" key="1">
    <source>
        <dbReference type="SAM" id="SignalP"/>
    </source>
</evidence>
<evidence type="ECO:0000313" key="3">
    <source>
        <dbReference type="Proteomes" id="UP000248975"/>
    </source>
</evidence>
<dbReference type="Pfam" id="PF06776">
    <property type="entry name" value="IalB"/>
    <property type="match status" value="1"/>
</dbReference>
<dbReference type="EMBL" id="QFQS01000012">
    <property type="protein sequence ID" value="PZQ94865.1"/>
    <property type="molecule type" value="Genomic_DNA"/>
</dbReference>
<protein>
    <recommendedName>
        <fullName evidence="4">Invasion associated locus B family protein</fullName>
    </recommendedName>
</protein>
<evidence type="ECO:0008006" key="4">
    <source>
        <dbReference type="Google" id="ProtNLM"/>
    </source>
</evidence>
<dbReference type="Gene3D" id="2.60.40.1880">
    <property type="entry name" value="Invasion associated locus B (IalB) protein"/>
    <property type="match status" value="1"/>
</dbReference>